<dbReference type="Proteomes" id="UP000050509">
    <property type="component" value="Unassembled WGS sequence"/>
</dbReference>
<sequence length="112" mass="11363">MAMVGDGVNDAPALATAALGVAMGAAGTDVALESADVLLMGDDLARLPAALGLARRSRAIIRQNLTFAFGVMATLMLLAIIGNIALPLGVVGHEGSTLIVVANGLRLLVRRM</sequence>
<dbReference type="InterPro" id="IPR023214">
    <property type="entry name" value="HAD_sf"/>
</dbReference>
<name>A0A0P9DJH0_9CHLR</name>
<evidence type="ECO:0000256" key="5">
    <source>
        <dbReference type="ARBA" id="ARBA00022840"/>
    </source>
</evidence>
<protein>
    <submittedName>
        <fullName evidence="9">Uncharacterized protein</fullName>
    </submittedName>
</protein>
<comment type="subcellular location">
    <subcellularLocation>
        <location evidence="1">Membrane</location>
        <topology evidence="1">Multi-pass membrane protein</topology>
    </subcellularLocation>
</comment>
<keyword evidence="6" id="KW-0460">Magnesium</keyword>
<keyword evidence="4" id="KW-0547">Nucleotide-binding</keyword>
<keyword evidence="8" id="KW-0472">Membrane</keyword>
<proteinExistence type="inferred from homology"/>
<dbReference type="GO" id="GO:0005524">
    <property type="term" value="F:ATP binding"/>
    <property type="evidence" value="ECO:0007669"/>
    <property type="project" value="UniProtKB-KW"/>
</dbReference>
<keyword evidence="8" id="KW-1133">Transmembrane helix</keyword>
<gene>
    <name evidence="9" type="ORF">SE17_29650</name>
</gene>
<evidence type="ECO:0000256" key="2">
    <source>
        <dbReference type="ARBA" id="ARBA00006024"/>
    </source>
</evidence>
<feature type="transmembrane region" description="Helical" evidence="8">
    <location>
        <begin position="65"/>
        <end position="85"/>
    </location>
</feature>
<dbReference type="PANTHER" id="PTHR43079:SF1">
    <property type="entry name" value="CADMIUM_ZINC-TRANSPORTING ATPASE HMA1, CHLOROPLASTIC-RELATED"/>
    <property type="match status" value="1"/>
</dbReference>
<keyword evidence="3" id="KW-0479">Metal-binding</keyword>
<evidence type="ECO:0000256" key="8">
    <source>
        <dbReference type="SAM" id="Phobius"/>
    </source>
</evidence>
<dbReference type="PROSITE" id="PS01229">
    <property type="entry name" value="COF_2"/>
    <property type="match status" value="1"/>
</dbReference>
<dbReference type="PATRIC" id="fig|186479.3.peg.2549"/>
<evidence type="ECO:0000256" key="3">
    <source>
        <dbReference type="ARBA" id="ARBA00022723"/>
    </source>
</evidence>
<evidence type="ECO:0000256" key="1">
    <source>
        <dbReference type="ARBA" id="ARBA00004141"/>
    </source>
</evidence>
<dbReference type="PRINTS" id="PR00119">
    <property type="entry name" value="CATATPASE"/>
</dbReference>
<dbReference type="EMBL" id="LJCR01001650">
    <property type="protein sequence ID" value="KPV49968.1"/>
    <property type="molecule type" value="Genomic_DNA"/>
</dbReference>
<keyword evidence="8" id="KW-0812">Transmembrane</keyword>
<dbReference type="GO" id="GO:0046872">
    <property type="term" value="F:metal ion binding"/>
    <property type="evidence" value="ECO:0007669"/>
    <property type="project" value="UniProtKB-KW"/>
</dbReference>
<feature type="transmembrane region" description="Helical" evidence="8">
    <location>
        <begin position="91"/>
        <end position="109"/>
    </location>
</feature>
<keyword evidence="7" id="KW-1278">Translocase</keyword>
<comment type="caution">
    <text evidence="9">The sequence shown here is derived from an EMBL/GenBank/DDBJ whole genome shotgun (WGS) entry which is preliminary data.</text>
</comment>
<dbReference type="PANTHER" id="PTHR43079">
    <property type="entry name" value="PROBABLE CADMIUM/ZINC-TRANSPORTING ATPASE HMA1"/>
    <property type="match status" value="1"/>
</dbReference>
<evidence type="ECO:0000313" key="9">
    <source>
        <dbReference type="EMBL" id="KPV49968.1"/>
    </source>
</evidence>
<evidence type="ECO:0000256" key="7">
    <source>
        <dbReference type="ARBA" id="ARBA00022967"/>
    </source>
</evidence>
<dbReference type="Gene3D" id="3.40.50.1000">
    <property type="entry name" value="HAD superfamily/HAD-like"/>
    <property type="match status" value="1"/>
</dbReference>
<keyword evidence="10" id="KW-1185">Reference proteome</keyword>
<organism evidence="9 10">
    <name type="scientific">Kouleothrix aurantiaca</name>
    <dbReference type="NCBI Taxonomy" id="186479"/>
    <lineage>
        <taxon>Bacteria</taxon>
        <taxon>Bacillati</taxon>
        <taxon>Chloroflexota</taxon>
        <taxon>Chloroflexia</taxon>
        <taxon>Chloroflexales</taxon>
        <taxon>Roseiflexineae</taxon>
        <taxon>Roseiflexaceae</taxon>
        <taxon>Kouleothrix</taxon>
    </lineage>
</organism>
<comment type="similarity">
    <text evidence="2">Belongs to the cation transport ATPase (P-type) (TC 3.A.3) family. Type IB subfamily.</text>
</comment>
<evidence type="ECO:0000313" key="10">
    <source>
        <dbReference type="Proteomes" id="UP000050509"/>
    </source>
</evidence>
<evidence type="ECO:0000256" key="4">
    <source>
        <dbReference type="ARBA" id="ARBA00022741"/>
    </source>
</evidence>
<dbReference type="InterPro" id="IPR036412">
    <property type="entry name" value="HAD-like_sf"/>
</dbReference>
<dbReference type="GO" id="GO:0016020">
    <property type="term" value="C:membrane"/>
    <property type="evidence" value="ECO:0007669"/>
    <property type="project" value="UniProtKB-SubCell"/>
</dbReference>
<dbReference type="AlphaFoldDB" id="A0A0P9DJH0"/>
<keyword evidence="5" id="KW-0067">ATP-binding</keyword>
<dbReference type="SUPFAM" id="SSF56784">
    <property type="entry name" value="HAD-like"/>
    <property type="match status" value="1"/>
</dbReference>
<reference evidence="9 10" key="1">
    <citation type="submission" date="2015-09" db="EMBL/GenBank/DDBJ databases">
        <title>Draft genome sequence of Kouleothrix aurantiaca JCM 19913.</title>
        <authorList>
            <person name="Hemp J."/>
        </authorList>
    </citation>
    <scope>NUCLEOTIDE SEQUENCE [LARGE SCALE GENOMIC DNA]</scope>
    <source>
        <strain evidence="9 10">COM-B</strain>
    </source>
</reference>
<dbReference type="InterPro" id="IPR051949">
    <property type="entry name" value="Cation_Transport_ATPase"/>
</dbReference>
<evidence type="ECO:0000256" key="6">
    <source>
        <dbReference type="ARBA" id="ARBA00022842"/>
    </source>
</evidence>
<accession>A0A0P9DJH0</accession>